<keyword evidence="1 3" id="KW-0853">WD repeat</keyword>
<dbReference type="AlphaFoldDB" id="A0A182ZZM7"/>
<evidence type="ECO:0000313" key="6">
    <source>
        <dbReference type="WBParaSite" id="ECPE_0000016101-mRNA-1"/>
    </source>
</evidence>
<accession>A0A182ZZM7</accession>
<reference evidence="4 5" key="2">
    <citation type="submission" date="2018-11" db="EMBL/GenBank/DDBJ databases">
        <authorList>
            <consortium name="Pathogen Informatics"/>
        </authorList>
    </citation>
    <scope>NUCLEOTIDE SEQUENCE [LARGE SCALE GENOMIC DNA]</scope>
    <source>
        <strain evidence="4 5">Egypt</strain>
    </source>
</reference>
<dbReference type="OrthoDB" id="6252103at2759"/>
<keyword evidence="2" id="KW-0677">Repeat</keyword>
<evidence type="ECO:0000256" key="3">
    <source>
        <dbReference type="PROSITE-ProRule" id="PRU00221"/>
    </source>
</evidence>
<reference evidence="6" key="1">
    <citation type="submission" date="2016-06" db="UniProtKB">
        <authorList>
            <consortium name="WormBaseParasite"/>
        </authorList>
    </citation>
    <scope>IDENTIFICATION</scope>
</reference>
<feature type="repeat" description="WD" evidence="3">
    <location>
        <begin position="39"/>
        <end position="73"/>
    </location>
</feature>
<evidence type="ECO:0000256" key="1">
    <source>
        <dbReference type="ARBA" id="ARBA00022574"/>
    </source>
</evidence>
<dbReference type="InterPro" id="IPR019775">
    <property type="entry name" value="WD40_repeat_CS"/>
</dbReference>
<dbReference type="InterPro" id="IPR015943">
    <property type="entry name" value="WD40/YVTN_repeat-like_dom_sf"/>
</dbReference>
<dbReference type="SMART" id="SM00320">
    <property type="entry name" value="WD40"/>
    <property type="match status" value="1"/>
</dbReference>
<evidence type="ECO:0000313" key="4">
    <source>
        <dbReference type="EMBL" id="VDP19546.1"/>
    </source>
</evidence>
<dbReference type="InterPro" id="IPR036322">
    <property type="entry name" value="WD40_repeat_dom_sf"/>
</dbReference>
<evidence type="ECO:0000313" key="5">
    <source>
        <dbReference type="Proteomes" id="UP000272942"/>
    </source>
</evidence>
<protein>
    <submittedName>
        <fullName evidence="6">WD_REPEATS_REGION domain-containing protein</fullName>
    </submittedName>
</protein>
<organism evidence="6">
    <name type="scientific">Echinostoma caproni</name>
    <dbReference type="NCBI Taxonomy" id="27848"/>
    <lineage>
        <taxon>Eukaryota</taxon>
        <taxon>Metazoa</taxon>
        <taxon>Spiralia</taxon>
        <taxon>Lophotrochozoa</taxon>
        <taxon>Platyhelminthes</taxon>
        <taxon>Trematoda</taxon>
        <taxon>Digenea</taxon>
        <taxon>Plagiorchiida</taxon>
        <taxon>Echinostomata</taxon>
        <taxon>Echinostomatoidea</taxon>
        <taxon>Echinostomatidae</taxon>
        <taxon>Echinostoma</taxon>
    </lineage>
</organism>
<dbReference type="Pfam" id="PF00400">
    <property type="entry name" value="WD40"/>
    <property type="match status" value="1"/>
</dbReference>
<dbReference type="Proteomes" id="UP000272942">
    <property type="component" value="Unassembled WGS sequence"/>
</dbReference>
<proteinExistence type="predicted"/>
<dbReference type="InterPro" id="IPR001680">
    <property type="entry name" value="WD40_rpt"/>
</dbReference>
<dbReference type="PROSITE" id="PS00678">
    <property type="entry name" value="WD_REPEATS_1"/>
    <property type="match status" value="1"/>
</dbReference>
<evidence type="ECO:0000256" key="2">
    <source>
        <dbReference type="ARBA" id="ARBA00022737"/>
    </source>
</evidence>
<dbReference type="Gene3D" id="2.130.10.10">
    <property type="entry name" value="YVTN repeat-like/Quinoprotein amine dehydrogenase"/>
    <property type="match status" value="1"/>
</dbReference>
<keyword evidence="5" id="KW-1185">Reference proteome</keyword>
<sequence>MCVDGDEGKNVENFVELWSTGAYNGEVWKYNEGEVTHVGLGHTSPITRLRIAPDQRRVITVSEDGAVYIWDMP</sequence>
<gene>
    <name evidence="4" type="ORF">ECPE_LOCUS161</name>
</gene>
<dbReference type="EMBL" id="UZAN01000498">
    <property type="protein sequence ID" value="VDP19546.1"/>
    <property type="molecule type" value="Genomic_DNA"/>
</dbReference>
<name>A0A182ZZM7_9TREM</name>
<dbReference type="PROSITE" id="PS50294">
    <property type="entry name" value="WD_REPEATS_REGION"/>
    <property type="match status" value="1"/>
</dbReference>
<dbReference type="SUPFAM" id="SSF50978">
    <property type="entry name" value="WD40 repeat-like"/>
    <property type="match status" value="1"/>
</dbReference>
<dbReference type="WBParaSite" id="ECPE_0000016101-mRNA-1">
    <property type="protein sequence ID" value="ECPE_0000016101-mRNA-1"/>
    <property type="gene ID" value="ECPE_0000016101"/>
</dbReference>
<dbReference type="PROSITE" id="PS50082">
    <property type="entry name" value="WD_REPEATS_2"/>
    <property type="match status" value="1"/>
</dbReference>